<dbReference type="EMBL" id="BMHP01000005">
    <property type="protein sequence ID" value="GGD90483.1"/>
    <property type="molecule type" value="Genomic_DNA"/>
</dbReference>
<organism evidence="1 2">
    <name type="scientific">Paenibacillus nasutitermitis</name>
    <dbReference type="NCBI Taxonomy" id="1652958"/>
    <lineage>
        <taxon>Bacteria</taxon>
        <taxon>Bacillati</taxon>
        <taxon>Bacillota</taxon>
        <taxon>Bacilli</taxon>
        <taxon>Bacillales</taxon>
        <taxon>Paenibacillaceae</taxon>
        <taxon>Paenibacillus</taxon>
    </lineage>
</organism>
<dbReference type="AlphaFoldDB" id="A0A917E1L9"/>
<evidence type="ECO:0000313" key="1">
    <source>
        <dbReference type="EMBL" id="GGD90483.1"/>
    </source>
</evidence>
<name>A0A917E1L9_9BACL</name>
<accession>A0A917E1L9</accession>
<proteinExistence type="predicted"/>
<dbReference type="Proteomes" id="UP000612456">
    <property type="component" value="Unassembled WGS sequence"/>
</dbReference>
<comment type="caution">
    <text evidence="1">The sequence shown here is derived from an EMBL/GenBank/DDBJ whole genome shotgun (WGS) entry which is preliminary data.</text>
</comment>
<sequence length="75" mass="7955">MAPDPAAFSARAKGKRTDVLSAAIEGDKVILLLRQEVKGTKNITVSYTPGSLPMQDAAGFKVEPFTNVPVTDLLP</sequence>
<reference evidence="1" key="2">
    <citation type="submission" date="2020-09" db="EMBL/GenBank/DDBJ databases">
        <authorList>
            <person name="Sun Q."/>
            <person name="Zhou Y."/>
        </authorList>
    </citation>
    <scope>NUCLEOTIDE SEQUENCE</scope>
    <source>
        <strain evidence="1">CGMCC 1.15178</strain>
    </source>
</reference>
<evidence type="ECO:0000313" key="2">
    <source>
        <dbReference type="Proteomes" id="UP000612456"/>
    </source>
</evidence>
<gene>
    <name evidence="1" type="ORF">GCM10010911_56430</name>
</gene>
<keyword evidence="2" id="KW-1185">Reference proteome</keyword>
<reference evidence="1" key="1">
    <citation type="journal article" date="2014" name="Int. J. Syst. Evol. Microbiol.">
        <title>Complete genome sequence of Corynebacterium casei LMG S-19264T (=DSM 44701T), isolated from a smear-ripened cheese.</title>
        <authorList>
            <consortium name="US DOE Joint Genome Institute (JGI-PGF)"/>
            <person name="Walter F."/>
            <person name="Albersmeier A."/>
            <person name="Kalinowski J."/>
            <person name="Ruckert C."/>
        </authorList>
    </citation>
    <scope>NUCLEOTIDE SEQUENCE</scope>
    <source>
        <strain evidence="1">CGMCC 1.15178</strain>
    </source>
</reference>
<protein>
    <submittedName>
        <fullName evidence="1">Uncharacterized protein</fullName>
    </submittedName>
</protein>